<protein>
    <submittedName>
        <fullName evidence="6">MFS transporter</fullName>
    </submittedName>
</protein>
<gene>
    <name evidence="6" type="ORF">E1293_09600</name>
</gene>
<dbReference type="InterPro" id="IPR051788">
    <property type="entry name" value="MFS_Transporter"/>
</dbReference>
<dbReference type="Pfam" id="PF07690">
    <property type="entry name" value="MFS_1"/>
    <property type="match status" value="1"/>
</dbReference>
<evidence type="ECO:0000256" key="5">
    <source>
        <dbReference type="SAM" id="Phobius"/>
    </source>
</evidence>
<feature type="transmembrane region" description="Helical" evidence="5">
    <location>
        <begin position="53"/>
        <end position="73"/>
    </location>
</feature>
<feature type="transmembrane region" description="Helical" evidence="5">
    <location>
        <begin position="305"/>
        <end position="326"/>
    </location>
</feature>
<evidence type="ECO:0000256" key="2">
    <source>
        <dbReference type="ARBA" id="ARBA00022692"/>
    </source>
</evidence>
<dbReference type="RefSeq" id="WP_132196048.1">
    <property type="nucleotide sequence ID" value="NZ_SMKY01000030.1"/>
</dbReference>
<dbReference type="InterPro" id="IPR011701">
    <property type="entry name" value="MFS"/>
</dbReference>
<dbReference type="Proteomes" id="UP000295578">
    <property type="component" value="Unassembled WGS sequence"/>
</dbReference>
<dbReference type="AlphaFoldDB" id="A0A4R5BQT1"/>
<dbReference type="PANTHER" id="PTHR23514">
    <property type="entry name" value="BYPASS OF STOP CODON PROTEIN 6"/>
    <property type="match status" value="1"/>
</dbReference>
<keyword evidence="4 5" id="KW-0472">Membrane</keyword>
<dbReference type="InterPro" id="IPR036259">
    <property type="entry name" value="MFS_trans_sf"/>
</dbReference>
<feature type="transmembrane region" description="Helical" evidence="5">
    <location>
        <begin position="367"/>
        <end position="386"/>
    </location>
</feature>
<dbReference type="GO" id="GO:0022857">
    <property type="term" value="F:transmembrane transporter activity"/>
    <property type="evidence" value="ECO:0007669"/>
    <property type="project" value="InterPro"/>
</dbReference>
<keyword evidence="3 5" id="KW-1133">Transmembrane helix</keyword>
<keyword evidence="2 5" id="KW-0812">Transmembrane</keyword>
<feature type="transmembrane region" description="Helical" evidence="5">
    <location>
        <begin position="108"/>
        <end position="127"/>
    </location>
</feature>
<proteinExistence type="predicted"/>
<organism evidence="6 7">
    <name type="scientific">Actinomadura darangshiensis</name>
    <dbReference type="NCBI Taxonomy" id="705336"/>
    <lineage>
        <taxon>Bacteria</taxon>
        <taxon>Bacillati</taxon>
        <taxon>Actinomycetota</taxon>
        <taxon>Actinomycetes</taxon>
        <taxon>Streptosporangiales</taxon>
        <taxon>Thermomonosporaceae</taxon>
        <taxon>Actinomadura</taxon>
    </lineage>
</organism>
<comment type="caution">
    <text evidence="6">The sequence shown here is derived from an EMBL/GenBank/DDBJ whole genome shotgun (WGS) entry which is preliminary data.</text>
</comment>
<evidence type="ECO:0000313" key="6">
    <source>
        <dbReference type="EMBL" id="TDD86324.1"/>
    </source>
</evidence>
<reference evidence="6 7" key="1">
    <citation type="submission" date="2019-03" db="EMBL/GenBank/DDBJ databases">
        <title>Draft genome sequences of novel Actinobacteria.</title>
        <authorList>
            <person name="Sahin N."/>
            <person name="Ay H."/>
            <person name="Saygin H."/>
        </authorList>
    </citation>
    <scope>NUCLEOTIDE SEQUENCE [LARGE SCALE GENOMIC DNA]</scope>
    <source>
        <strain evidence="6 7">DSM 45941</strain>
    </source>
</reference>
<keyword evidence="7" id="KW-1185">Reference proteome</keyword>
<dbReference type="SUPFAM" id="SSF103473">
    <property type="entry name" value="MFS general substrate transporter"/>
    <property type="match status" value="1"/>
</dbReference>
<feature type="transmembrane region" description="Helical" evidence="5">
    <location>
        <begin position="173"/>
        <end position="196"/>
    </location>
</feature>
<feature type="transmembrane region" description="Helical" evidence="5">
    <location>
        <begin position="85"/>
        <end position="102"/>
    </location>
</feature>
<feature type="transmembrane region" description="Helical" evidence="5">
    <location>
        <begin position="208"/>
        <end position="228"/>
    </location>
</feature>
<evidence type="ECO:0000313" key="7">
    <source>
        <dbReference type="Proteomes" id="UP000295578"/>
    </source>
</evidence>
<feature type="transmembrane region" description="Helical" evidence="5">
    <location>
        <begin position="148"/>
        <end position="167"/>
    </location>
</feature>
<feature type="transmembrane region" description="Helical" evidence="5">
    <location>
        <begin position="20"/>
        <end position="41"/>
    </location>
</feature>
<evidence type="ECO:0000256" key="1">
    <source>
        <dbReference type="ARBA" id="ARBA00004141"/>
    </source>
</evidence>
<feature type="transmembrane region" description="Helical" evidence="5">
    <location>
        <begin position="281"/>
        <end position="299"/>
    </location>
</feature>
<name>A0A4R5BQT1_9ACTN</name>
<dbReference type="OrthoDB" id="151222at2"/>
<evidence type="ECO:0000256" key="4">
    <source>
        <dbReference type="ARBA" id="ARBA00023136"/>
    </source>
</evidence>
<sequence>MTSRPSGGTTPRPPWQTPEYRAIAVVFVLHGAVAGTLATRIPWIQDRLGLSPAVLGFALLCPSIGAFTAMPTASRLAHRIGERRATRLLIALWCGAIALPALAPAPVFLFAAMLLFGATAGMSDVVMNAHAVSVERHLRRSVMSGLHGLWCVGSLVAGGIGILAAHARVDARLHLGLVAAVLLAAGAAAGRGLLHVRPAPEAPAPRRFALPTKAVLGIGLVGFCATFAEGASADWTAVYLTEVGDAGPGLAAASYTIFMSCMAGTRLAGDRLVRRLGPDRVVRCGGVVAVLGGVLVVASRAPWPAIAGFALLGVGVATVVPLVFAAAGDLGATPGEGVAGVATITYLSGLTAPAVTGWTAGALSYPAAFGLITCVVAVMTVTAGALRPRGGGTSAPASEPAEGALR</sequence>
<comment type="subcellular location">
    <subcellularLocation>
        <location evidence="1">Membrane</location>
        <topology evidence="1">Multi-pass membrane protein</topology>
    </subcellularLocation>
</comment>
<accession>A0A4R5BQT1</accession>
<dbReference type="PANTHER" id="PTHR23514:SF13">
    <property type="entry name" value="INNER MEMBRANE PROTEIN YBJJ"/>
    <property type="match status" value="1"/>
</dbReference>
<dbReference type="GO" id="GO:0016020">
    <property type="term" value="C:membrane"/>
    <property type="evidence" value="ECO:0007669"/>
    <property type="project" value="UniProtKB-SubCell"/>
</dbReference>
<evidence type="ECO:0000256" key="3">
    <source>
        <dbReference type="ARBA" id="ARBA00022989"/>
    </source>
</evidence>
<dbReference type="CDD" id="cd17393">
    <property type="entry name" value="MFS_MosC_like"/>
    <property type="match status" value="1"/>
</dbReference>
<feature type="transmembrane region" description="Helical" evidence="5">
    <location>
        <begin position="248"/>
        <end position="269"/>
    </location>
</feature>
<dbReference type="EMBL" id="SMKY01000030">
    <property type="protein sequence ID" value="TDD86324.1"/>
    <property type="molecule type" value="Genomic_DNA"/>
</dbReference>
<feature type="transmembrane region" description="Helical" evidence="5">
    <location>
        <begin position="338"/>
        <end position="361"/>
    </location>
</feature>
<dbReference type="Gene3D" id="1.20.1250.20">
    <property type="entry name" value="MFS general substrate transporter like domains"/>
    <property type="match status" value="1"/>
</dbReference>